<dbReference type="InterPro" id="IPR002539">
    <property type="entry name" value="MaoC-like_dom"/>
</dbReference>
<dbReference type="Pfam" id="PF01575">
    <property type="entry name" value="MaoC_dehydratas"/>
    <property type="match status" value="1"/>
</dbReference>
<dbReference type="InterPro" id="IPR052342">
    <property type="entry name" value="MCH/BMMD"/>
</dbReference>
<comment type="caution">
    <text evidence="2">The sequence shown here is derived from an EMBL/GenBank/DDBJ whole genome shotgun (WGS) entry which is preliminary data.</text>
</comment>
<dbReference type="EMBL" id="WOEY01000013">
    <property type="protein sequence ID" value="NPT40250.1"/>
    <property type="molecule type" value="Genomic_DNA"/>
</dbReference>
<dbReference type="PANTHER" id="PTHR43664">
    <property type="entry name" value="MONOAMINE OXIDASE-RELATED"/>
    <property type="match status" value="1"/>
</dbReference>
<dbReference type="PANTHER" id="PTHR43664:SF1">
    <property type="entry name" value="BETA-METHYLMALYL-COA DEHYDRATASE"/>
    <property type="match status" value="1"/>
</dbReference>
<organism evidence="2 3">
    <name type="scientific">Paraburkholderia solitsugae</name>
    <dbReference type="NCBI Taxonomy" id="2675748"/>
    <lineage>
        <taxon>Bacteria</taxon>
        <taxon>Pseudomonadati</taxon>
        <taxon>Pseudomonadota</taxon>
        <taxon>Betaproteobacteria</taxon>
        <taxon>Burkholderiales</taxon>
        <taxon>Burkholderiaceae</taxon>
        <taxon>Paraburkholderia</taxon>
    </lineage>
</organism>
<keyword evidence="3" id="KW-1185">Reference proteome</keyword>
<proteinExistence type="predicted"/>
<sequence length="153" mass="16357">MAAGRFAKYWHDFEVGEVIETAPRTIESGDVGLFAGLSGDFNPVHVNAVAAEKGIFGERIAHGLLTLAVTSGQINQTALFVGTTIGFLGLDKVRFSNPVRFGDTIFTSVKVTEARASSKGDRGVVAMEVKVVNQRDEVVLTYDQALLMAGRPA</sequence>
<dbReference type="Proteomes" id="UP000652198">
    <property type="component" value="Unassembled WGS sequence"/>
</dbReference>
<name>A0ABX2BH49_9BURK</name>
<dbReference type="SUPFAM" id="SSF54637">
    <property type="entry name" value="Thioesterase/thiol ester dehydrase-isomerase"/>
    <property type="match status" value="1"/>
</dbReference>
<evidence type="ECO:0000313" key="3">
    <source>
        <dbReference type="Proteomes" id="UP000652198"/>
    </source>
</evidence>
<evidence type="ECO:0000259" key="1">
    <source>
        <dbReference type="Pfam" id="PF01575"/>
    </source>
</evidence>
<dbReference type="InterPro" id="IPR029069">
    <property type="entry name" value="HotDog_dom_sf"/>
</dbReference>
<accession>A0ABX2BH49</accession>
<evidence type="ECO:0000313" key="2">
    <source>
        <dbReference type="EMBL" id="NPT40250.1"/>
    </source>
</evidence>
<dbReference type="Gene3D" id="3.10.129.10">
    <property type="entry name" value="Hotdog Thioesterase"/>
    <property type="match status" value="1"/>
</dbReference>
<protein>
    <submittedName>
        <fullName evidence="2">Dehydratase</fullName>
    </submittedName>
</protein>
<feature type="domain" description="MaoC-like" evidence="1">
    <location>
        <begin position="15"/>
        <end position="130"/>
    </location>
</feature>
<gene>
    <name evidence="2" type="ORF">GNZ12_02720</name>
</gene>
<reference evidence="2 3" key="1">
    <citation type="submission" date="2019-11" db="EMBL/GenBank/DDBJ databases">
        <title>Metabolism of dissolved organic matter in forest soils.</title>
        <authorList>
            <person name="Cyle K.T."/>
            <person name="Wilhelm R.C."/>
            <person name="Martinez C.E."/>
        </authorList>
    </citation>
    <scope>NUCLEOTIDE SEQUENCE [LARGE SCALE GENOMIC DNA]</scope>
    <source>
        <strain evidence="2 3">1N</strain>
    </source>
</reference>
<dbReference type="RefSeq" id="WP_172308883.1">
    <property type="nucleotide sequence ID" value="NZ_WOEY01000013.1"/>
</dbReference>